<keyword evidence="2" id="KW-1133">Transmembrane helix</keyword>
<name>A0A2M9HM96_9BIFI</name>
<reference evidence="4" key="1">
    <citation type="submission" date="2017-10" db="EMBL/GenBank/DDBJ databases">
        <title>Draft genome sequences of strains TRE 1, TRE 9, TRE H and TRI 7, isolated from tamarins, belonging to four potential novel Bifidobacterium species.</title>
        <authorList>
            <person name="Mattarelli P."/>
            <person name="Modesto M."/>
            <person name="Puglisi E."/>
            <person name="Morelli L."/>
            <person name="Bonetti A."/>
            <person name="Spezio C."/>
            <person name="Sandri C."/>
        </authorList>
    </citation>
    <scope>NUCLEOTIDE SEQUENCE [LARGE SCALE GENOMIC DNA]</scope>
    <source>
        <strain evidence="4">TREH</strain>
    </source>
</reference>
<feature type="transmembrane region" description="Helical" evidence="2">
    <location>
        <begin position="224"/>
        <end position="248"/>
    </location>
</feature>
<evidence type="ECO:0000313" key="4">
    <source>
        <dbReference type="Proteomes" id="UP000229239"/>
    </source>
</evidence>
<keyword evidence="2" id="KW-0472">Membrane</keyword>
<feature type="compositionally biased region" description="Basic and acidic residues" evidence="1">
    <location>
        <begin position="152"/>
        <end position="162"/>
    </location>
</feature>
<accession>A0A2M9HM96</accession>
<evidence type="ECO:0000256" key="1">
    <source>
        <dbReference type="SAM" id="MobiDB-lite"/>
    </source>
</evidence>
<feature type="region of interest" description="Disordered" evidence="1">
    <location>
        <begin position="133"/>
        <end position="165"/>
    </location>
</feature>
<dbReference type="AlphaFoldDB" id="A0A2M9HM96"/>
<feature type="region of interest" description="Disordered" evidence="1">
    <location>
        <begin position="67"/>
        <end position="121"/>
    </location>
</feature>
<feature type="compositionally biased region" description="Polar residues" evidence="1">
    <location>
        <begin position="133"/>
        <end position="142"/>
    </location>
</feature>
<dbReference type="OrthoDB" id="9835866at2"/>
<dbReference type="Proteomes" id="UP000229239">
    <property type="component" value="Unassembled WGS sequence"/>
</dbReference>
<feature type="transmembrane region" description="Helical" evidence="2">
    <location>
        <begin position="191"/>
        <end position="212"/>
    </location>
</feature>
<feature type="compositionally biased region" description="Polar residues" evidence="1">
    <location>
        <begin position="9"/>
        <end position="24"/>
    </location>
</feature>
<proteinExistence type="predicted"/>
<evidence type="ECO:0000256" key="2">
    <source>
        <dbReference type="SAM" id="Phobius"/>
    </source>
</evidence>
<organism evidence="3 4">
    <name type="scientific">Bifidobacterium felsineum</name>
    <dbReference type="NCBI Taxonomy" id="2045440"/>
    <lineage>
        <taxon>Bacteria</taxon>
        <taxon>Bacillati</taxon>
        <taxon>Actinomycetota</taxon>
        <taxon>Actinomycetes</taxon>
        <taxon>Bifidobacteriales</taxon>
        <taxon>Bifidobacteriaceae</taxon>
        <taxon>Bifidobacterium</taxon>
    </lineage>
</organism>
<feature type="compositionally biased region" description="Polar residues" evidence="1">
    <location>
        <begin position="101"/>
        <end position="111"/>
    </location>
</feature>
<gene>
    <name evidence="3" type="ORF">CSQ86_02455</name>
</gene>
<protein>
    <submittedName>
        <fullName evidence="3">Uncharacterized protein</fullName>
    </submittedName>
</protein>
<keyword evidence="4" id="KW-1185">Reference proteome</keyword>
<evidence type="ECO:0000313" key="3">
    <source>
        <dbReference type="EMBL" id="PJM77926.1"/>
    </source>
</evidence>
<dbReference type="EMBL" id="PEBJ01000001">
    <property type="protein sequence ID" value="PJM77926.1"/>
    <property type="molecule type" value="Genomic_DNA"/>
</dbReference>
<feature type="region of interest" description="Disordered" evidence="1">
    <location>
        <begin position="1"/>
        <end position="37"/>
    </location>
</feature>
<sequence>MTDDINATKEFQSVEDMSQTQTIPTKPKSTEPEVSDTKVFASVADDSQTQVLPTADDGQQTQVIDFQAAEPHDDEQPEADTIALQSVADVEEPDNAGADTTEATAVTTQSAEPAPETSVKPDLNVPLMEAFAQQTAAPSQSPDVAPDNADTTDQHDSHDKSDAPAPAVAAAAPVTAAEIQHPKRKASVPTIIFGTLGMVIGVIGLLFGWSFPGLLIESFYIDPRVLTAIICGGVGVVLVIVAIIWAVMGSRKKQTGEQ</sequence>
<keyword evidence="2" id="KW-0812">Transmembrane</keyword>
<comment type="caution">
    <text evidence="3">The sequence shown here is derived from an EMBL/GenBank/DDBJ whole genome shotgun (WGS) entry which is preliminary data.</text>
</comment>
<dbReference type="RefSeq" id="WP_100493505.1">
    <property type="nucleotide sequence ID" value="NZ_JAFEJV010000002.1"/>
</dbReference>